<feature type="region of interest" description="Disordered" evidence="1">
    <location>
        <begin position="1"/>
        <end position="25"/>
    </location>
</feature>
<organism evidence="2 3">
    <name type="scientific">Malurus cyaneus samueli</name>
    <dbReference type="NCBI Taxonomy" id="2593467"/>
    <lineage>
        <taxon>Eukaryota</taxon>
        <taxon>Metazoa</taxon>
        <taxon>Chordata</taxon>
        <taxon>Craniata</taxon>
        <taxon>Vertebrata</taxon>
        <taxon>Euteleostomi</taxon>
        <taxon>Archelosauria</taxon>
        <taxon>Archosauria</taxon>
        <taxon>Dinosauria</taxon>
        <taxon>Saurischia</taxon>
        <taxon>Theropoda</taxon>
        <taxon>Coelurosauria</taxon>
        <taxon>Aves</taxon>
        <taxon>Neognathae</taxon>
        <taxon>Neoaves</taxon>
        <taxon>Telluraves</taxon>
        <taxon>Australaves</taxon>
        <taxon>Passeriformes</taxon>
        <taxon>Meliphagoidea</taxon>
        <taxon>Maluridae</taxon>
        <taxon>Malurus</taxon>
    </lineage>
</organism>
<reference evidence="2" key="2">
    <citation type="submission" date="2025-09" db="UniProtKB">
        <authorList>
            <consortium name="Ensembl"/>
        </authorList>
    </citation>
    <scope>IDENTIFICATION</scope>
</reference>
<proteinExistence type="predicted"/>
<feature type="compositionally biased region" description="Pro residues" evidence="1">
    <location>
        <begin position="93"/>
        <end position="103"/>
    </location>
</feature>
<protein>
    <recommendedName>
        <fullName evidence="4">RIIa domain-containing protein</fullName>
    </recommendedName>
</protein>
<evidence type="ECO:0000313" key="2">
    <source>
        <dbReference type="Ensembl" id="ENSMCSP00000014907.1"/>
    </source>
</evidence>
<dbReference type="Gene3D" id="1.20.890.10">
    <property type="entry name" value="cAMP-dependent protein kinase regulatory subunit, dimerization-anchoring domain"/>
    <property type="match status" value="1"/>
</dbReference>
<name>A0A8C5TYA1_9PASS</name>
<reference evidence="2" key="1">
    <citation type="submission" date="2025-08" db="UniProtKB">
        <authorList>
            <consortium name="Ensembl"/>
        </authorList>
    </citation>
    <scope>IDENTIFICATION</scope>
</reference>
<dbReference type="OrthoDB" id="6334211at2759"/>
<dbReference type="SUPFAM" id="SSF47391">
    <property type="entry name" value="Dimerization-anchoring domain of cAMP-dependent PK regulatory subunit"/>
    <property type="match status" value="1"/>
</dbReference>
<dbReference type="GO" id="GO:0044782">
    <property type="term" value="P:cilium organization"/>
    <property type="evidence" value="ECO:0007669"/>
    <property type="project" value="TreeGrafter"/>
</dbReference>
<sequence length="103" mass="10781">MCSPAQAPPLSGTAASSPTGKGRALLRGTPKLQLSHAAYLQQHPEVRTLLSDFLQALLFQQPQDPISFAADFFAHQRPIGSPFASTGAASPLPSTPPGHPPDN</sequence>
<dbReference type="PANTHER" id="PTHR15505">
    <property type="entry name" value="RIIA DOMAIN-CONTAINING PROTEIN 1"/>
    <property type="match status" value="1"/>
</dbReference>
<dbReference type="InterPro" id="IPR047501">
    <property type="entry name" value="DD_CATIP"/>
</dbReference>
<keyword evidence="3" id="KW-1185">Reference proteome</keyword>
<evidence type="ECO:0000256" key="1">
    <source>
        <dbReference type="SAM" id="MobiDB-lite"/>
    </source>
</evidence>
<evidence type="ECO:0000313" key="3">
    <source>
        <dbReference type="Proteomes" id="UP000694560"/>
    </source>
</evidence>
<evidence type="ECO:0008006" key="4">
    <source>
        <dbReference type="Google" id="ProtNLM"/>
    </source>
</evidence>
<accession>A0A8C5TYA1</accession>
<dbReference type="Ensembl" id="ENSMCST00000015290.1">
    <property type="protein sequence ID" value="ENSMCSP00000014907.1"/>
    <property type="gene ID" value="ENSMCSG00000010521.1"/>
</dbReference>
<dbReference type="Proteomes" id="UP000694560">
    <property type="component" value="Unplaced"/>
</dbReference>
<dbReference type="AlphaFoldDB" id="A0A8C5TYA1"/>
<dbReference type="PANTHER" id="PTHR15505:SF3">
    <property type="entry name" value="CILIOGENESIS-ASSOCIATED TTC17-INTERACTING PROTEIN"/>
    <property type="match status" value="1"/>
</dbReference>
<dbReference type="CDD" id="cd22973">
    <property type="entry name" value="DD_CATIP"/>
    <property type="match status" value="1"/>
</dbReference>
<feature type="region of interest" description="Disordered" evidence="1">
    <location>
        <begin position="83"/>
        <end position="103"/>
    </location>
</feature>
<dbReference type="GO" id="GO:0030041">
    <property type="term" value="P:actin filament polymerization"/>
    <property type="evidence" value="ECO:0007669"/>
    <property type="project" value="TreeGrafter"/>
</dbReference>